<dbReference type="EMBL" id="CP036265">
    <property type="protein sequence ID" value="QDT15678.1"/>
    <property type="molecule type" value="Genomic_DNA"/>
</dbReference>
<evidence type="ECO:0000256" key="1">
    <source>
        <dbReference type="SAM" id="SignalP"/>
    </source>
</evidence>
<sequence precursor="true">MSRLACLLFAVALCAAFPLAAPSAFAQVRPTTNAQAAMTASAATGQPILAVAGHTGCVYCRQIKDELTSATPAAKVAENFVVLLMDTDQTPSWPAWDQQFPNDGGGVPKVYVVRADGTSMYAGSGKPSDLDKFLSRYLDGNGKVYLGKDLAQLNRDVRSMNRLARRDRAAYVKMVADYSATLSFAAPVAQFVDAAEELASEAEQELTAAAETLEDPAAPAEKRLDAALALHELARDFEPLAAEHARITDRIAELEYEEKTPGPNSPAAYFTRAGLWTEAQAAEEARQWADAVAKREALIAAHPKTEAARRAADGLDDLRRRAEVAAGRE</sequence>
<dbReference type="AlphaFoldDB" id="A0A517P8H5"/>
<name>A0A517P8H5_9PLAN</name>
<dbReference type="OrthoDB" id="276516at2"/>
<reference evidence="2 3" key="1">
    <citation type="submission" date="2019-02" db="EMBL/GenBank/DDBJ databases">
        <title>Deep-cultivation of Planctomycetes and their phenomic and genomic characterization uncovers novel biology.</title>
        <authorList>
            <person name="Wiegand S."/>
            <person name="Jogler M."/>
            <person name="Boedeker C."/>
            <person name="Pinto D."/>
            <person name="Vollmers J."/>
            <person name="Rivas-Marin E."/>
            <person name="Kohn T."/>
            <person name="Peeters S.H."/>
            <person name="Heuer A."/>
            <person name="Rast P."/>
            <person name="Oberbeckmann S."/>
            <person name="Bunk B."/>
            <person name="Jeske O."/>
            <person name="Meyerdierks A."/>
            <person name="Storesund J.E."/>
            <person name="Kallscheuer N."/>
            <person name="Luecker S."/>
            <person name="Lage O.M."/>
            <person name="Pohl T."/>
            <person name="Merkel B.J."/>
            <person name="Hornburger P."/>
            <person name="Mueller R.-W."/>
            <person name="Bruemmer F."/>
            <person name="Labrenz M."/>
            <person name="Spormann A.M."/>
            <person name="Op den Camp H."/>
            <person name="Overmann J."/>
            <person name="Amann R."/>
            <person name="Jetten M.S.M."/>
            <person name="Mascher T."/>
            <person name="Medema M.H."/>
            <person name="Devos D.P."/>
            <person name="Kaster A.-K."/>
            <person name="Ovreas L."/>
            <person name="Rohde M."/>
            <person name="Galperin M.Y."/>
            <person name="Jogler C."/>
        </authorList>
    </citation>
    <scope>NUCLEOTIDE SEQUENCE [LARGE SCALE GENOMIC DNA]</scope>
    <source>
        <strain evidence="2 3">CA12</strain>
    </source>
</reference>
<keyword evidence="1" id="KW-0732">Signal</keyword>
<feature type="chain" id="PRO_5021871167" description="Thioredoxin domain-containing protein" evidence="1">
    <location>
        <begin position="27"/>
        <end position="329"/>
    </location>
</feature>
<accession>A0A517P8H5</accession>
<dbReference type="Gene3D" id="3.40.30.10">
    <property type="entry name" value="Glutaredoxin"/>
    <property type="match status" value="1"/>
</dbReference>
<dbReference type="RefSeq" id="WP_145358588.1">
    <property type="nucleotide sequence ID" value="NZ_CP036265.1"/>
</dbReference>
<evidence type="ECO:0008006" key="4">
    <source>
        <dbReference type="Google" id="ProtNLM"/>
    </source>
</evidence>
<dbReference type="Pfam" id="PF13899">
    <property type="entry name" value="Thioredoxin_7"/>
    <property type="match status" value="1"/>
</dbReference>
<dbReference type="Proteomes" id="UP000318741">
    <property type="component" value="Chromosome"/>
</dbReference>
<organism evidence="2 3">
    <name type="scientific">Alienimonas californiensis</name>
    <dbReference type="NCBI Taxonomy" id="2527989"/>
    <lineage>
        <taxon>Bacteria</taxon>
        <taxon>Pseudomonadati</taxon>
        <taxon>Planctomycetota</taxon>
        <taxon>Planctomycetia</taxon>
        <taxon>Planctomycetales</taxon>
        <taxon>Planctomycetaceae</taxon>
        <taxon>Alienimonas</taxon>
    </lineage>
</organism>
<dbReference type="InterPro" id="IPR036249">
    <property type="entry name" value="Thioredoxin-like_sf"/>
</dbReference>
<protein>
    <recommendedName>
        <fullName evidence="4">Thioredoxin domain-containing protein</fullName>
    </recommendedName>
</protein>
<dbReference type="SUPFAM" id="SSF52833">
    <property type="entry name" value="Thioredoxin-like"/>
    <property type="match status" value="1"/>
</dbReference>
<proteinExistence type="predicted"/>
<dbReference type="KEGG" id="acaf:CA12_17680"/>
<gene>
    <name evidence="2" type="ORF">CA12_17680</name>
</gene>
<evidence type="ECO:0000313" key="2">
    <source>
        <dbReference type="EMBL" id="QDT15678.1"/>
    </source>
</evidence>
<evidence type="ECO:0000313" key="3">
    <source>
        <dbReference type="Proteomes" id="UP000318741"/>
    </source>
</evidence>
<feature type="signal peptide" evidence="1">
    <location>
        <begin position="1"/>
        <end position="26"/>
    </location>
</feature>
<keyword evidence="3" id="KW-1185">Reference proteome</keyword>